<dbReference type="PROSITE" id="PS50956">
    <property type="entry name" value="HTH_ASNC_2"/>
    <property type="match status" value="1"/>
</dbReference>
<dbReference type="EMBL" id="CP013187">
    <property type="protein sequence ID" value="ALO42692.1"/>
    <property type="molecule type" value="Genomic_DNA"/>
</dbReference>
<evidence type="ECO:0000256" key="1">
    <source>
        <dbReference type="ARBA" id="ARBA00023015"/>
    </source>
</evidence>
<dbReference type="InterPro" id="IPR019887">
    <property type="entry name" value="Tscrpt_reg_AsnC/Lrp_C"/>
</dbReference>
<dbReference type="Pfam" id="PF13412">
    <property type="entry name" value="HTH_24"/>
    <property type="match status" value="1"/>
</dbReference>
<dbReference type="CDD" id="cd00090">
    <property type="entry name" value="HTH_ARSR"/>
    <property type="match status" value="1"/>
</dbReference>
<organism evidence="5 6">
    <name type="scientific">Pseudoalteromonas phenolica</name>
    <dbReference type="NCBI Taxonomy" id="161398"/>
    <lineage>
        <taxon>Bacteria</taxon>
        <taxon>Pseudomonadati</taxon>
        <taxon>Pseudomonadota</taxon>
        <taxon>Gammaproteobacteria</taxon>
        <taxon>Alteromonadales</taxon>
        <taxon>Pseudoalteromonadaceae</taxon>
        <taxon>Pseudoalteromonas</taxon>
    </lineage>
</organism>
<dbReference type="SUPFAM" id="SSF46785">
    <property type="entry name" value="Winged helix' DNA-binding domain"/>
    <property type="match status" value="1"/>
</dbReference>
<dbReference type="Pfam" id="PF01037">
    <property type="entry name" value="AsnC_trans_reg"/>
    <property type="match status" value="1"/>
</dbReference>
<feature type="domain" description="HTH asnC-type" evidence="4">
    <location>
        <begin position="4"/>
        <end position="65"/>
    </location>
</feature>
<evidence type="ECO:0000259" key="4">
    <source>
        <dbReference type="PROSITE" id="PS50956"/>
    </source>
</evidence>
<dbReference type="SMART" id="SM00344">
    <property type="entry name" value="HTH_ASNC"/>
    <property type="match status" value="1"/>
</dbReference>
<dbReference type="PANTHER" id="PTHR30154:SF46">
    <property type="entry name" value="TRANSCRIPTIONAL REGULATORY PROTEIN"/>
    <property type="match status" value="1"/>
</dbReference>
<keyword evidence="1" id="KW-0805">Transcription regulation</keyword>
<dbReference type="InterPro" id="IPR036388">
    <property type="entry name" value="WH-like_DNA-bd_sf"/>
</dbReference>
<dbReference type="Gene3D" id="1.10.10.10">
    <property type="entry name" value="Winged helix-like DNA-binding domain superfamily/Winged helix DNA-binding domain"/>
    <property type="match status" value="1"/>
</dbReference>
<dbReference type="PANTHER" id="PTHR30154">
    <property type="entry name" value="LEUCINE-RESPONSIVE REGULATORY PROTEIN"/>
    <property type="match status" value="1"/>
</dbReference>
<dbReference type="AlphaFoldDB" id="A0A0S2K3P7"/>
<dbReference type="STRING" id="161398.PP2015_2195"/>
<dbReference type="InterPro" id="IPR011008">
    <property type="entry name" value="Dimeric_a/b-barrel"/>
</dbReference>
<dbReference type="OrthoDB" id="166264at2"/>
<reference evidence="5 6" key="1">
    <citation type="submission" date="2015-11" db="EMBL/GenBank/DDBJ databases">
        <authorList>
            <person name="Zhang Y."/>
            <person name="Guo Z."/>
        </authorList>
    </citation>
    <scope>NUCLEOTIDE SEQUENCE [LARGE SCALE GENOMIC DNA]</scope>
    <source>
        <strain evidence="5 6">KCTC 12086</strain>
    </source>
</reference>
<dbReference type="RefSeq" id="WP_058030403.1">
    <property type="nucleotide sequence ID" value="NZ_CP013187.1"/>
</dbReference>
<proteinExistence type="predicted"/>
<dbReference type="GO" id="GO:0005829">
    <property type="term" value="C:cytosol"/>
    <property type="evidence" value="ECO:0007669"/>
    <property type="project" value="TreeGrafter"/>
</dbReference>
<keyword evidence="2" id="KW-0238">DNA-binding</keyword>
<accession>A0A0S2K3P7</accession>
<protein>
    <submittedName>
        <fullName evidence="5">Transcriptional regulator, AsnC family</fullName>
    </submittedName>
</protein>
<dbReference type="InterPro" id="IPR011991">
    <property type="entry name" value="ArsR-like_HTH"/>
</dbReference>
<dbReference type="SUPFAM" id="SSF54909">
    <property type="entry name" value="Dimeric alpha+beta barrel"/>
    <property type="match status" value="1"/>
</dbReference>
<evidence type="ECO:0000256" key="2">
    <source>
        <dbReference type="ARBA" id="ARBA00023125"/>
    </source>
</evidence>
<dbReference type="GO" id="GO:0006355">
    <property type="term" value="P:regulation of DNA-templated transcription"/>
    <property type="evidence" value="ECO:0007669"/>
    <property type="project" value="UniProtKB-ARBA"/>
</dbReference>
<evidence type="ECO:0000313" key="6">
    <source>
        <dbReference type="Proteomes" id="UP000061457"/>
    </source>
</evidence>
<dbReference type="InterPro" id="IPR000485">
    <property type="entry name" value="AsnC-type_HTH_dom"/>
</dbReference>
<dbReference type="KEGG" id="pphe:PP2015_2195"/>
<dbReference type="Proteomes" id="UP000061457">
    <property type="component" value="Chromosome I"/>
</dbReference>
<dbReference type="InterPro" id="IPR019888">
    <property type="entry name" value="Tscrpt_reg_AsnC-like"/>
</dbReference>
<evidence type="ECO:0000313" key="5">
    <source>
        <dbReference type="EMBL" id="ALO42692.1"/>
    </source>
</evidence>
<dbReference type="PATRIC" id="fig|161398.10.peg.2233"/>
<gene>
    <name evidence="5" type="ORF">PP2015_2195</name>
</gene>
<dbReference type="PRINTS" id="PR00033">
    <property type="entry name" value="HTHASNC"/>
</dbReference>
<dbReference type="Gene3D" id="3.30.70.920">
    <property type="match status" value="1"/>
</dbReference>
<evidence type="ECO:0000256" key="3">
    <source>
        <dbReference type="ARBA" id="ARBA00023163"/>
    </source>
</evidence>
<name>A0A0S2K3P7_9GAMM</name>
<dbReference type="GO" id="GO:0043565">
    <property type="term" value="F:sequence-specific DNA binding"/>
    <property type="evidence" value="ECO:0007669"/>
    <property type="project" value="InterPro"/>
</dbReference>
<keyword evidence="3" id="KW-0804">Transcription</keyword>
<keyword evidence="6" id="KW-1185">Reference proteome</keyword>
<dbReference type="GO" id="GO:0043200">
    <property type="term" value="P:response to amino acid"/>
    <property type="evidence" value="ECO:0007669"/>
    <property type="project" value="TreeGrafter"/>
</dbReference>
<sequence>MTELDKTDMLILARLQRNGRQSSAKLANELALSETPCWRRIKRLEEQGYIEDYQANLNRKKLGYGVMAFVQLTYVEHDEKTTQDFVAMINDCDNVLSCHNTTGDADFLLQVVAKDLDDYSNFIDGVLRKFKGISGIKSSLSLKELKSSSRLPI</sequence>
<dbReference type="InterPro" id="IPR036390">
    <property type="entry name" value="WH_DNA-bd_sf"/>
</dbReference>